<keyword evidence="2" id="KW-1185">Reference proteome</keyword>
<dbReference type="EMBL" id="CP015820">
    <property type="protein sequence ID" value="AQT43466.1"/>
    <property type="molecule type" value="Genomic_DNA"/>
</dbReference>
<organism evidence="1 2">
    <name type="scientific">Bartonella apihabitans</name>
    <dbReference type="NCBI Taxonomy" id="2750929"/>
    <lineage>
        <taxon>Bacteria</taxon>
        <taxon>Pseudomonadati</taxon>
        <taxon>Pseudomonadota</taxon>
        <taxon>Alphaproteobacteria</taxon>
        <taxon>Hyphomicrobiales</taxon>
        <taxon>Bartonellaceae</taxon>
        <taxon>Bartonella</taxon>
    </lineage>
</organism>
<reference evidence="1 2" key="1">
    <citation type="submission" date="2016-11" db="EMBL/GenBank/DDBJ databases">
        <title>Comparative genomics of Bartonella apis.</title>
        <authorList>
            <person name="Engel P."/>
        </authorList>
    </citation>
    <scope>NUCLEOTIDE SEQUENCE [LARGE SCALE GENOMIC DNA]</scope>
    <source>
        <strain evidence="1 2">BBC0178</strain>
    </source>
</reference>
<gene>
    <name evidence="1" type="ORF">BBC0178_020340</name>
</gene>
<accession>A0A1U9MDX2</accession>
<evidence type="ECO:0000313" key="1">
    <source>
        <dbReference type="EMBL" id="AQT43466.1"/>
    </source>
</evidence>
<protein>
    <submittedName>
        <fullName evidence="1">Uncharacterized protein</fullName>
    </submittedName>
</protein>
<name>A0A1U9MDX2_9HYPH</name>
<dbReference type="AlphaFoldDB" id="A0A1U9MDX2"/>
<evidence type="ECO:0000313" key="2">
    <source>
        <dbReference type="Proteomes" id="UP000189660"/>
    </source>
</evidence>
<dbReference type="Proteomes" id="UP000189660">
    <property type="component" value="Chromosome"/>
</dbReference>
<dbReference type="KEGG" id="bapa:BBC0178_020340"/>
<sequence length="31" mass="3674">MVEAHHRRTFLLMPSMADSRSMKEFGTHLEK</sequence>
<proteinExistence type="predicted"/>